<feature type="transmembrane region" description="Helical" evidence="7">
    <location>
        <begin position="73"/>
        <end position="95"/>
    </location>
</feature>
<evidence type="ECO:0000313" key="10">
    <source>
        <dbReference type="Proteomes" id="UP001342826"/>
    </source>
</evidence>
<dbReference type="InterPro" id="IPR050638">
    <property type="entry name" value="AA-Vitamin_Transporters"/>
</dbReference>
<keyword evidence="5 7" id="KW-1133">Transmembrane helix</keyword>
<dbReference type="Pfam" id="PF00892">
    <property type="entry name" value="EamA"/>
    <property type="match status" value="2"/>
</dbReference>
<dbReference type="InterPro" id="IPR037185">
    <property type="entry name" value="EmrE-like"/>
</dbReference>
<keyword evidence="6 7" id="KW-0472">Membrane</keyword>
<protein>
    <submittedName>
        <fullName evidence="9">DMT family transporter</fullName>
    </submittedName>
</protein>
<feature type="domain" description="EamA" evidence="8">
    <location>
        <begin position="160"/>
        <end position="296"/>
    </location>
</feature>
<feature type="transmembrane region" description="Helical" evidence="7">
    <location>
        <begin position="134"/>
        <end position="157"/>
    </location>
</feature>
<feature type="transmembrane region" description="Helical" evidence="7">
    <location>
        <begin position="279"/>
        <end position="297"/>
    </location>
</feature>
<proteinExistence type="inferred from homology"/>
<keyword evidence="4 7" id="KW-0812">Transmembrane</keyword>
<keyword evidence="10" id="KW-1185">Reference proteome</keyword>
<gene>
    <name evidence="9" type="ORF">P9271_12025</name>
</gene>
<dbReference type="PANTHER" id="PTHR32322">
    <property type="entry name" value="INNER MEMBRANE TRANSPORTER"/>
    <property type="match status" value="1"/>
</dbReference>
<dbReference type="EMBL" id="JARTFS010000009">
    <property type="protein sequence ID" value="MED4402045.1"/>
    <property type="molecule type" value="Genomic_DNA"/>
</dbReference>
<dbReference type="Proteomes" id="UP001342826">
    <property type="component" value="Unassembled WGS sequence"/>
</dbReference>
<comment type="caution">
    <text evidence="9">The sequence shown here is derived from an EMBL/GenBank/DDBJ whole genome shotgun (WGS) entry which is preliminary data.</text>
</comment>
<feature type="transmembrane region" description="Helical" evidence="7">
    <location>
        <begin position="254"/>
        <end position="273"/>
    </location>
</feature>
<dbReference type="PANTHER" id="PTHR32322:SF18">
    <property type="entry name" value="S-ADENOSYLMETHIONINE_S-ADENOSYLHOMOCYSTEINE TRANSPORTER"/>
    <property type="match status" value="1"/>
</dbReference>
<evidence type="ECO:0000256" key="4">
    <source>
        <dbReference type="ARBA" id="ARBA00022692"/>
    </source>
</evidence>
<feature type="transmembrane region" description="Helical" evidence="7">
    <location>
        <begin position="101"/>
        <end position="122"/>
    </location>
</feature>
<evidence type="ECO:0000256" key="3">
    <source>
        <dbReference type="ARBA" id="ARBA00022475"/>
    </source>
</evidence>
<evidence type="ECO:0000256" key="5">
    <source>
        <dbReference type="ARBA" id="ARBA00022989"/>
    </source>
</evidence>
<keyword evidence="3" id="KW-1003">Cell membrane</keyword>
<evidence type="ECO:0000256" key="6">
    <source>
        <dbReference type="ARBA" id="ARBA00023136"/>
    </source>
</evidence>
<evidence type="ECO:0000256" key="2">
    <source>
        <dbReference type="ARBA" id="ARBA00007362"/>
    </source>
</evidence>
<evidence type="ECO:0000259" key="8">
    <source>
        <dbReference type="Pfam" id="PF00892"/>
    </source>
</evidence>
<accession>A0ABU6NY67</accession>
<feature type="domain" description="EamA" evidence="8">
    <location>
        <begin position="11"/>
        <end position="145"/>
    </location>
</feature>
<dbReference type="SUPFAM" id="SSF103481">
    <property type="entry name" value="Multidrug resistance efflux transporter EmrE"/>
    <property type="match status" value="2"/>
</dbReference>
<feature type="transmembrane region" description="Helical" evidence="7">
    <location>
        <begin position="40"/>
        <end position="61"/>
    </location>
</feature>
<feature type="transmembrane region" description="Helical" evidence="7">
    <location>
        <begin position="12"/>
        <end position="34"/>
    </location>
</feature>
<feature type="transmembrane region" description="Helical" evidence="7">
    <location>
        <begin position="221"/>
        <end position="242"/>
    </location>
</feature>
<dbReference type="RefSeq" id="WP_328015305.1">
    <property type="nucleotide sequence ID" value="NZ_JARTFS010000009.1"/>
</dbReference>
<sequence>MNTQLKRNNTSIYFLLLLVPLFWGGAFGAAKHVITEISPITAATLRFGTAGLILLIIVLLLSEWNLEVLKKRWLGLFFMAVTGIFSYNAFFFIALEYTSAINGSLIMATTPVFVTLGAVFFLKEAWNKRLGYGLFLSLIGVFLVIIKGSFQTLVSLSFNMGDLLFIVALFSWVIHGLIGKVVMKGISPLFTTTVTTLIGSIFLAIWSFIEGGWDDVSSMSSQSWIEMIYMIIFATVIAFFLWNKGIHQIGASKSSIYMNFVPINAMWIAILFYGSTITWQQLVGMFLVIIGVYIATFSNRLGKRNLRAD</sequence>
<reference evidence="9 10" key="1">
    <citation type="submission" date="2023-03" db="EMBL/GenBank/DDBJ databases">
        <title>Bacillus Genome Sequencing.</title>
        <authorList>
            <person name="Dunlap C."/>
        </authorList>
    </citation>
    <scope>NUCLEOTIDE SEQUENCE [LARGE SCALE GENOMIC DNA]</scope>
    <source>
        <strain evidence="9 10">NRS-1717</strain>
    </source>
</reference>
<feature type="transmembrane region" description="Helical" evidence="7">
    <location>
        <begin position="163"/>
        <end position="182"/>
    </location>
</feature>
<evidence type="ECO:0000313" key="9">
    <source>
        <dbReference type="EMBL" id="MED4402045.1"/>
    </source>
</evidence>
<comment type="similarity">
    <text evidence="2">Belongs to the EamA transporter family.</text>
</comment>
<evidence type="ECO:0000256" key="1">
    <source>
        <dbReference type="ARBA" id="ARBA00004651"/>
    </source>
</evidence>
<feature type="transmembrane region" description="Helical" evidence="7">
    <location>
        <begin position="189"/>
        <end position="209"/>
    </location>
</feature>
<name>A0ABU6NY67_9BACI</name>
<evidence type="ECO:0000256" key="7">
    <source>
        <dbReference type="SAM" id="Phobius"/>
    </source>
</evidence>
<comment type="subcellular location">
    <subcellularLocation>
        <location evidence="1">Cell membrane</location>
        <topology evidence="1">Multi-pass membrane protein</topology>
    </subcellularLocation>
</comment>
<organism evidence="9 10">
    <name type="scientific">Metabacillus fastidiosus</name>
    <dbReference type="NCBI Taxonomy" id="1458"/>
    <lineage>
        <taxon>Bacteria</taxon>
        <taxon>Bacillati</taxon>
        <taxon>Bacillota</taxon>
        <taxon>Bacilli</taxon>
        <taxon>Bacillales</taxon>
        <taxon>Bacillaceae</taxon>
        <taxon>Metabacillus</taxon>
    </lineage>
</organism>
<dbReference type="InterPro" id="IPR000620">
    <property type="entry name" value="EamA_dom"/>
</dbReference>